<dbReference type="EMBL" id="OX458332">
    <property type="protein sequence ID" value="CAI8723410.1"/>
    <property type="molecule type" value="Genomic_DNA"/>
</dbReference>
<proteinExistence type="predicted"/>
<reference evidence="1" key="1">
    <citation type="submission" date="2023-03" db="EMBL/GenBank/DDBJ databases">
        <authorList>
            <person name="Pearce D."/>
        </authorList>
    </citation>
    <scope>NUCLEOTIDE SEQUENCE</scope>
    <source>
        <strain evidence="1">Mc</strain>
    </source>
</reference>
<sequence length="39" mass="4859">MRYIICHNTNRYKRFNNANRSIYIPVNYHNNLGLYVWLL</sequence>
<evidence type="ECO:0000313" key="1">
    <source>
        <dbReference type="EMBL" id="CAI8723410.1"/>
    </source>
</evidence>
<evidence type="ECO:0000313" key="2">
    <source>
        <dbReference type="Proteomes" id="UP001158598"/>
    </source>
</evidence>
<accession>A0AA35XTM1</accession>
<organism evidence="1 2">
    <name type="scientific">Methylococcus capsulatus</name>
    <dbReference type="NCBI Taxonomy" id="414"/>
    <lineage>
        <taxon>Bacteria</taxon>
        <taxon>Pseudomonadati</taxon>
        <taxon>Pseudomonadota</taxon>
        <taxon>Gammaproteobacteria</taxon>
        <taxon>Methylococcales</taxon>
        <taxon>Methylococcaceae</taxon>
        <taxon>Methylococcus</taxon>
    </lineage>
</organism>
<protein>
    <submittedName>
        <fullName evidence="1">Uncharacterized protein</fullName>
    </submittedName>
</protein>
<name>A0AA35XTM1_METCP</name>
<dbReference type="AlphaFoldDB" id="A0AA35XTM1"/>
<dbReference type="Proteomes" id="UP001158598">
    <property type="component" value="Chromosome"/>
</dbReference>
<gene>
    <name evidence="1" type="ORF">MCNOR_0135</name>
</gene>